<proteinExistence type="inferred from homology"/>
<evidence type="ECO:0000313" key="9">
    <source>
        <dbReference type="EMBL" id="MBN2067890.1"/>
    </source>
</evidence>
<feature type="domain" description="YjeF C-terminal" evidence="8">
    <location>
        <begin position="6"/>
        <end position="262"/>
    </location>
</feature>
<feature type="region of interest" description="Disordered" evidence="7">
    <location>
        <begin position="1"/>
        <end position="22"/>
    </location>
</feature>
<dbReference type="PROSITE" id="PS51383">
    <property type="entry name" value="YJEF_C_3"/>
    <property type="match status" value="1"/>
</dbReference>
<dbReference type="SUPFAM" id="SSF53613">
    <property type="entry name" value="Ribokinase-like"/>
    <property type="match status" value="1"/>
</dbReference>
<dbReference type="CDD" id="cd01171">
    <property type="entry name" value="YXKO-related"/>
    <property type="match status" value="1"/>
</dbReference>
<feature type="compositionally biased region" description="Polar residues" evidence="7">
    <location>
        <begin position="1"/>
        <end position="10"/>
    </location>
</feature>
<dbReference type="PANTHER" id="PTHR12592:SF0">
    <property type="entry name" value="ATP-DEPENDENT (S)-NAD(P)H-HYDRATE DEHYDRATASE"/>
    <property type="match status" value="1"/>
</dbReference>
<dbReference type="GO" id="GO:0110051">
    <property type="term" value="P:metabolite repair"/>
    <property type="evidence" value="ECO:0007669"/>
    <property type="project" value="TreeGrafter"/>
</dbReference>
<evidence type="ECO:0000256" key="5">
    <source>
        <dbReference type="ARBA" id="ARBA00023239"/>
    </source>
</evidence>
<keyword evidence="4 6" id="KW-0520">NAD</keyword>
<evidence type="ECO:0000259" key="8">
    <source>
        <dbReference type="PROSITE" id="PS51383"/>
    </source>
</evidence>
<dbReference type="GO" id="GO:0005524">
    <property type="term" value="F:ATP binding"/>
    <property type="evidence" value="ECO:0007669"/>
    <property type="project" value="UniProtKB-KW"/>
</dbReference>
<feature type="binding site" evidence="6">
    <location>
        <position position="145"/>
    </location>
    <ligand>
        <name>(6S)-NADPHX</name>
        <dbReference type="ChEBI" id="CHEBI:64076"/>
    </ligand>
</feature>
<dbReference type="InterPro" id="IPR029056">
    <property type="entry name" value="Ribokinase-like"/>
</dbReference>
<evidence type="ECO:0000256" key="6">
    <source>
        <dbReference type="HAMAP-Rule" id="MF_01965"/>
    </source>
</evidence>
<feature type="binding site" evidence="6">
    <location>
        <position position="205"/>
    </location>
    <ligand>
        <name>(6S)-NADPHX</name>
        <dbReference type="ChEBI" id="CHEBI:64076"/>
    </ligand>
</feature>
<comment type="catalytic activity">
    <reaction evidence="6">
        <text>(6S)-NADPHX + ADP = AMP + phosphate + NADPH + H(+)</text>
        <dbReference type="Rhea" id="RHEA:32235"/>
        <dbReference type="ChEBI" id="CHEBI:15378"/>
        <dbReference type="ChEBI" id="CHEBI:43474"/>
        <dbReference type="ChEBI" id="CHEBI:57783"/>
        <dbReference type="ChEBI" id="CHEBI:64076"/>
        <dbReference type="ChEBI" id="CHEBI:456215"/>
        <dbReference type="ChEBI" id="CHEBI:456216"/>
        <dbReference type="EC" id="4.2.1.136"/>
    </reaction>
</comment>
<dbReference type="EC" id="4.2.1.136" evidence="6"/>
<dbReference type="AlphaFoldDB" id="A0A938YXZ7"/>
<feature type="binding site" evidence="6">
    <location>
        <position position="41"/>
    </location>
    <ligand>
        <name>(6S)-NADPHX</name>
        <dbReference type="ChEBI" id="CHEBI:64076"/>
    </ligand>
</feature>
<accession>A0A938YXZ7</accession>
<keyword evidence="1 6" id="KW-0547">Nucleotide-binding</keyword>
<evidence type="ECO:0000256" key="7">
    <source>
        <dbReference type="SAM" id="MobiDB-lite"/>
    </source>
</evidence>
<comment type="caution">
    <text evidence="9">The sequence shown here is derived from an EMBL/GenBank/DDBJ whole genome shotgun (WGS) entry which is preliminary data.</text>
</comment>
<dbReference type="HAMAP" id="MF_01965">
    <property type="entry name" value="NADHX_dehydratase"/>
    <property type="match status" value="1"/>
</dbReference>
<comment type="cofactor">
    <cofactor evidence="6">
        <name>Mg(2+)</name>
        <dbReference type="ChEBI" id="CHEBI:18420"/>
    </cofactor>
</comment>
<dbReference type="GO" id="GO:0052855">
    <property type="term" value="F:ADP-dependent NAD(P)H-hydrate dehydratase activity"/>
    <property type="evidence" value="ECO:0007669"/>
    <property type="project" value="UniProtKB-UniRule"/>
</dbReference>
<keyword evidence="3 6" id="KW-0521">NADP</keyword>
<evidence type="ECO:0000313" key="10">
    <source>
        <dbReference type="Proteomes" id="UP000809243"/>
    </source>
</evidence>
<sequence>MESGQTTKQDILSLAKRQPKSHKGSNGIVLIVAGSAQYHGASIFAGITASRIVDLVYFATAQENIIPVKNASSEFIVLKFNNMKTVLPGIDSILVGPGLEDTQRMRDKLHNLIAKNKSKKIVIDATALRQIDPRWLHPNCVVTPHADEFKGLFKMNPTKENAAAAAKKFNCLVVLKGATDYISDGNQLIENHTGNAGMTTGGTGDILAGLIVGFAAKNPLLLSAKAGCFLNGFAADLLQKEKGTMWNATDLMHKLPDAKKQIEKV</sequence>
<comment type="function">
    <text evidence="6">Catalyzes the dehydration of the S-form of NAD(P)HX at the expense of ADP, which is converted to AMP. Together with NAD(P)HX epimerase, which catalyzes the epimerization of the S- and R-forms, the enzyme allows the repair of both epimers of NAD(P)HX, a damaged form of NAD(P)H that is a result of enzymatic or heat-dependent hydration.</text>
</comment>
<keyword evidence="2 6" id="KW-0067">ATP-binding</keyword>
<dbReference type="NCBIfam" id="TIGR00196">
    <property type="entry name" value="yjeF_cterm"/>
    <property type="match status" value="1"/>
</dbReference>
<evidence type="ECO:0000256" key="4">
    <source>
        <dbReference type="ARBA" id="ARBA00023027"/>
    </source>
</evidence>
<reference evidence="9" key="1">
    <citation type="submission" date="2021-01" db="EMBL/GenBank/DDBJ databases">
        <title>Active Sulfur Cycling in an Early Earth Analoge.</title>
        <authorList>
            <person name="Hahn C.R."/>
            <person name="Youssef N.H."/>
            <person name="Elshahed M."/>
        </authorList>
    </citation>
    <scope>NUCLEOTIDE SEQUENCE</scope>
    <source>
        <strain evidence="9">Zod_Metabat.1151</strain>
    </source>
</reference>
<comment type="similarity">
    <text evidence="6">Belongs to the NnrD/CARKD family.</text>
</comment>
<dbReference type="GO" id="GO:0046496">
    <property type="term" value="P:nicotinamide nucleotide metabolic process"/>
    <property type="evidence" value="ECO:0007669"/>
    <property type="project" value="UniProtKB-UniRule"/>
</dbReference>
<dbReference type="PANTHER" id="PTHR12592">
    <property type="entry name" value="ATP-DEPENDENT (S)-NAD(P)H-HYDRATE DEHYDRATASE FAMILY MEMBER"/>
    <property type="match status" value="1"/>
</dbReference>
<feature type="binding site" evidence="6">
    <location>
        <position position="98"/>
    </location>
    <ligand>
        <name>(6S)-NADPHX</name>
        <dbReference type="ChEBI" id="CHEBI:64076"/>
    </ligand>
</feature>
<dbReference type="Proteomes" id="UP000809243">
    <property type="component" value="Unassembled WGS sequence"/>
</dbReference>
<gene>
    <name evidence="6" type="primary">nnrD</name>
    <name evidence="9" type="ORF">JW744_05470</name>
</gene>
<feature type="binding site" evidence="6">
    <location>
        <position position="204"/>
    </location>
    <ligand>
        <name>AMP</name>
        <dbReference type="ChEBI" id="CHEBI:456215"/>
    </ligand>
</feature>
<dbReference type="EMBL" id="JAFGDB010000097">
    <property type="protein sequence ID" value="MBN2067890.1"/>
    <property type="molecule type" value="Genomic_DNA"/>
</dbReference>
<organism evidence="9 10">
    <name type="scientific">Candidatus Iainarchaeum sp</name>
    <dbReference type="NCBI Taxonomy" id="3101447"/>
    <lineage>
        <taxon>Archaea</taxon>
        <taxon>Candidatus Iainarchaeota</taxon>
        <taxon>Candidatus Iainarchaeia</taxon>
        <taxon>Candidatus Iainarchaeales</taxon>
        <taxon>Candidatus Iainarchaeaceae</taxon>
        <taxon>Candidatus Iainarchaeum</taxon>
    </lineage>
</organism>
<dbReference type="Gene3D" id="3.40.1190.20">
    <property type="match status" value="1"/>
</dbReference>
<comment type="caution">
    <text evidence="6">Lacks conserved residue(s) required for the propagation of feature annotation.</text>
</comment>
<evidence type="ECO:0000256" key="1">
    <source>
        <dbReference type="ARBA" id="ARBA00022741"/>
    </source>
</evidence>
<dbReference type="InterPro" id="IPR000631">
    <property type="entry name" value="CARKD"/>
</dbReference>
<evidence type="ECO:0000256" key="3">
    <source>
        <dbReference type="ARBA" id="ARBA00022857"/>
    </source>
</evidence>
<protein>
    <recommendedName>
        <fullName evidence="6">ADP-dependent (S)-NAD(P)H-hydrate dehydratase</fullName>
        <ecNumber evidence="6">4.2.1.136</ecNumber>
    </recommendedName>
    <alternativeName>
        <fullName evidence="6">ADP-dependent NAD(P)HX dehydratase</fullName>
    </alternativeName>
</protein>
<comment type="subunit">
    <text evidence="6">Homotetramer.</text>
</comment>
<comment type="catalytic activity">
    <reaction evidence="6">
        <text>(6S)-NADHX + ADP = AMP + phosphate + NADH + H(+)</text>
        <dbReference type="Rhea" id="RHEA:32223"/>
        <dbReference type="ChEBI" id="CHEBI:15378"/>
        <dbReference type="ChEBI" id="CHEBI:43474"/>
        <dbReference type="ChEBI" id="CHEBI:57945"/>
        <dbReference type="ChEBI" id="CHEBI:64074"/>
        <dbReference type="ChEBI" id="CHEBI:456215"/>
        <dbReference type="ChEBI" id="CHEBI:456216"/>
        <dbReference type="EC" id="4.2.1.136"/>
    </reaction>
</comment>
<keyword evidence="5 6" id="KW-0456">Lyase</keyword>
<name>A0A938YXZ7_9ARCH</name>
<dbReference type="Pfam" id="PF01256">
    <property type="entry name" value="Carb_kinase"/>
    <property type="match status" value="1"/>
</dbReference>
<evidence type="ECO:0000256" key="2">
    <source>
        <dbReference type="ARBA" id="ARBA00022840"/>
    </source>
</evidence>